<protein>
    <recommendedName>
        <fullName evidence="1">AB hydrolase-1 domain-containing protein</fullName>
    </recommendedName>
</protein>
<dbReference type="Gene3D" id="3.40.50.1820">
    <property type="entry name" value="alpha/beta hydrolase"/>
    <property type="match status" value="1"/>
</dbReference>
<dbReference type="Proteomes" id="UP001149165">
    <property type="component" value="Unassembled WGS sequence"/>
</dbReference>
<proteinExistence type="predicted"/>
<dbReference type="PANTHER" id="PTHR45763">
    <property type="entry name" value="HYDROLASE, ALPHA/BETA FOLD FAMILY PROTEIN, EXPRESSED-RELATED"/>
    <property type="match status" value="1"/>
</dbReference>
<comment type="caution">
    <text evidence="2">The sequence shown here is derived from an EMBL/GenBank/DDBJ whole genome shotgun (WGS) entry which is preliminary data.</text>
</comment>
<name>A0A9W9JZE2_9EURO</name>
<gene>
    <name evidence="2" type="ORF">N7456_010899</name>
</gene>
<feature type="domain" description="AB hydrolase-1" evidence="1">
    <location>
        <begin position="37"/>
        <end position="128"/>
    </location>
</feature>
<accession>A0A9W9JZE2</accession>
<dbReference type="Pfam" id="PF00561">
    <property type="entry name" value="Abhydrolase_1"/>
    <property type="match status" value="1"/>
</dbReference>
<reference evidence="2" key="2">
    <citation type="journal article" date="2023" name="IMA Fungus">
        <title>Comparative genomic study of the Penicillium genus elucidates a diverse pangenome and 15 lateral gene transfer events.</title>
        <authorList>
            <person name="Petersen C."/>
            <person name="Sorensen T."/>
            <person name="Nielsen M.R."/>
            <person name="Sondergaard T.E."/>
            <person name="Sorensen J.L."/>
            <person name="Fitzpatrick D.A."/>
            <person name="Frisvad J.C."/>
            <person name="Nielsen K.L."/>
        </authorList>
    </citation>
    <scope>NUCLEOTIDE SEQUENCE</scope>
    <source>
        <strain evidence="2">IBT 30069</strain>
    </source>
</reference>
<organism evidence="2 3">
    <name type="scientific">Penicillium angulare</name>
    <dbReference type="NCBI Taxonomy" id="116970"/>
    <lineage>
        <taxon>Eukaryota</taxon>
        <taxon>Fungi</taxon>
        <taxon>Dikarya</taxon>
        <taxon>Ascomycota</taxon>
        <taxon>Pezizomycotina</taxon>
        <taxon>Eurotiomycetes</taxon>
        <taxon>Eurotiomycetidae</taxon>
        <taxon>Eurotiales</taxon>
        <taxon>Aspergillaceae</taxon>
        <taxon>Penicillium</taxon>
    </lineage>
</organism>
<dbReference type="InterPro" id="IPR000073">
    <property type="entry name" value="AB_hydrolase_1"/>
</dbReference>
<dbReference type="EMBL" id="JAPQKH010000007">
    <property type="protein sequence ID" value="KAJ5087283.1"/>
    <property type="molecule type" value="Genomic_DNA"/>
</dbReference>
<dbReference type="GO" id="GO:0017000">
    <property type="term" value="P:antibiotic biosynthetic process"/>
    <property type="evidence" value="ECO:0007669"/>
    <property type="project" value="UniProtKB-ARBA"/>
</dbReference>
<dbReference type="OrthoDB" id="294702at2759"/>
<dbReference type="AlphaFoldDB" id="A0A9W9JZE2"/>
<evidence type="ECO:0000259" key="1">
    <source>
        <dbReference type="Pfam" id="PF00561"/>
    </source>
</evidence>
<dbReference type="SUPFAM" id="SSF53474">
    <property type="entry name" value="alpha/beta-Hydrolases"/>
    <property type="match status" value="1"/>
</dbReference>
<reference evidence="2" key="1">
    <citation type="submission" date="2022-11" db="EMBL/GenBank/DDBJ databases">
        <authorList>
            <person name="Petersen C."/>
        </authorList>
    </citation>
    <scope>NUCLEOTIDE SEQUENCE</scope>
    <source>
        <strain evidence="2">IBT 30069</strain>
    </source>
</reference>
<dbReference type="InterPro" id="IPR029058">
    <property type="entry name" value="AB_hydrolase_fold"/>
</dbReference>
<evidence type="ECO:0000313" key="2">
    <source>
        <dbReference type="EMBL" id="KAJ5087283.1"/>
    </source>
</evidence>
<keyword evidence="3" id="KW-1185">Reference proteome</keyword>
<dbReference type="PANTHER" id="PTHR45763:SF46">
    <property type="entry name" value="AB HYDROLASE-1 DOMAIN-CONTAINING PROTEIN"/>
    <property type="match status" value="1"/>
</dbReference>
<sequence>MASNLLLQTSSSQVLTLPDGRAIGYATYGPPPSSEVPTIVYCHGFPGSRYEAAFIENRDIAVHTVAIDRPGMGLSTFQPSRRIIDWPVDVLAVLDHLNISQFYVIGDSGGSAYALACAKEIPPHRLLRTSVVAGLYPLTLGTQGMSIPAKVLMTAANWLPSSVLAKLLGWEFGAVVWNEDEKAAEEKFMKVMEGKAKEDVKCLDDLEFRYIVIESMKEAFQQGSQGPAFDLGLYGDWGFELKELNGERIDLWHGKKDANAPFLMAEKAAAVLEGCDFHGLEEESHLSLPYNCIESILENLVRQ</sequence>
<dbReference type="GO" id="GO:0072330">
    <property type="term" value="P:monocarboxylic acid biosynthetic process"/>
    <property type="evidence" value="ECO:0007669"/>
    <property type="project" value="UniProtKB-ARBA"/>
</dbReference>
<evidence type="ECO:0000313" key="3">
    <source>
        <dbReference type="Proteomes" id="UP001149165"/>
    </source>
</evidence>